<sequence length="259" mass="29453">MSLYEKFLLFGDSITQDADGQDRGFAWAAALRGAYVRKLEVLNRGMSGYNTDQALKVLERVVPNPEYEKLRFMAVFYGANDACWPTDQNNQSVPIPQYTGNLIKIFTHPLVKAHNARLIIITPPPVNEYQTWITDQAKGYTIARRSAEHTKEYADAAREVGKDLNIPVLDLWRLIMLKAGWKPDDDPLPGSRIAPENPILIQMLRDGLHLSPAGYKVLHEGMMELIRRVWPDQVPSRLPNVLPNWNDRDGWNAFTADEV</sequence>
<dbReference type="InterPro" id="IPR045136">
    <property type="entry name" value="Iah1-like"/>
</dbReference>
<evidence type="ECO:0000313" key="2">
    <source>
        <dbReference type="EMBL" id="KAF2100760.1"/>
    </source>
</evidence>
<dbReference type="InterPro" id="IPR036514">
    <property type="entry name" value="SGNH_hydro_sf"/>
</dbReference>
<proteinExistence type="predicted"/>
<name>A0A9P4IFS1_9PEZI</name>
<gene>
    <name evidence="2" type="ORF">NA57DRAFT_74358</name>
</gene>
<keyword evidence="2" id="KW-0378">Hydrolase</keyword>
<reference evidence="2" key="1">
    <citation type="journal article" date="2020" name="Stud. Mycol.">
        <title>101 Dothideomycetes genomes: a test case for predicting lifestyles and emergence of pathogens.</title>
        <authorList>
            <person name="Haridas S."/>
            <person name="Albert R."/>
            <person name="Binder M."/>
            <person name="Bloem J."/>
            <person name="Labutti K."/>
            <person name="Salamov A."/>
            <person name="Andreopoulos B."/>
            <person name="Baker S."/>
            <person name="Barry K."/>
            <person name="Bills G."/>
            <person name="Bluhm B."/>
            <person name="Cannon C."/>
            <person name="Castanera R."/>
            <person name="Culley D."/>
            <person name="Daum C."/>
            <person name="Ezra D."/>
            <person name="Gonzalez J."/>
            <person name="Henrissat B."/>
            <person name="Kuo A."/>
            <person name="Liang C."/>
            <person name="Lipzen A."/>
            <person name="Lutzoni F."/>
            <person name="Magnuson J."/>
            <person name="Mondo S."/>
            <person name="Nolan M."/>
            <person name="Ohm R."/>
            <person name="Pangilinan J."/>
            <person name="Park H.-J."/>
            <person name="Ramirez L."/>
            <person name="Alfaro M."/>
            <person name="Sun H."/>
            <person name="Tritt A."/>
            <person name="Yoshinaga Y."/>
            <person name="Zwiers L.-H."/>
            <person name="Turgeon B."/>
            <person name="Goodwin S."/>
            <person name="Spatafora J."/>
            <person name="Crous P."/>
            <person name="Grigoriev I."/>
        </authorList>
    </citation>
    <scope>NUCLEOTIDE SEQUENCE</scope>
    <source>
        <strain evidence="2">CBS 133067</strain>
    </source>
</reference>
<dbReference type="CDD" id="cd01838">
    <property type="entry name" value="Isoamyl_acetate_hydrolase_like"/>
    <property type="match status" value="1"/>
</dbReference>
<protein>
    <submittedName>
        <fullName evidence="2">SGNH hydrolase</fullName>
    </submittedName>
</protein>
<dbReference type="PANTHER" id="PTHR14209">
    <property type="entry name" value="ISOAMYL ACETATE-HYDROLYZING ESTERASE 1"/>
    <property type="match status" value="1"/>
</dbReference>
<dbReference type="InterPro" id="IPR013830">
    <property type="entry name" value="SGNH_hydro"/>
</dbReference>
<evidence type="ECO:0000259" key="1">
    <source>
        <dbReference type="Pfam" id="PF13472"/>
    </source>
</evidence>
<keyword evidence="3" id="KW-1185">Reference proteome</keyword>
<comment type="caution">
    <text evidence="2">The sequence shown here is derived from an EMBL/GenBank/DDBJ whole genome shotgun (WGS) entry which is preliminary data.</text>
</comment>
<accession>A0A9P4IFS1</accession>
<organism evidence="2 3">
    <name type="scientific">Rhizodiscina lignyota</name>
    <dbReference type="NCBI Taxonomy" id="1504668"/>
    <lineage>
        <taxon>Eukaryota</taxon>
        <taxon>Fungi</taxon>
        <taxon>Dikarya</taxon>
        <taxon>Ascomycota</taxon>
        <taxon>Pezizomycotina</taxon>
        <taxon>Dothideomycetes</taxon>
        <taxon>Pleosporomycetidae</taxon>
        <taxon>Aulographales</taxon>
        <taxon>Rhizodiscinaceae</taxon>
        <taxon>Rhizodiscina</taxon>
    </lineage>
</organism>
<dbReference type="AlphaFoldDB" id="A0A9P4IFS1"/>
<dbReference type="EMBL" id="ML978124">
    <property type="protein sequence ID" value="KAF2100760.1"/>
    <property type="molecule type" value="Genomic_DNA"/>
</dbReference>
<feature type="domain" description="SGNH hydrolase-type esterase" evidence="1">
    <location>
        <begin position="9"/>
        <end position="217"/>
    </location>
</feature>
<dbReference type="Proteomes" id="UP000799772">
    <property type="component" value="Unassembled WGS sequence"/>
</dbReference>
<dbReference type="OrthoDB" id="671439at2759"/>
<dbReference type="Gene3D" id="3.40.50.1110">
    <property type="entry name" value="SGNH hydrolase"/>
    <property type="match status" value="1"/>
</dbReference>
<dbReference type="PANTHER" id="PTHR14209:SF19">
    <property type="entry name" value="ISOAMYL ACETATE-HYDROLYZING ESTERASE 1 HOMOLOG"/>
    <property type="match status" value="1"/>
</dbReference>
<dbReference type="Pfam" id="PF13472">
    <property type="entry name" value="Lipase_GDSL_2"/>
    <property type="match status" value="1"/>
</dbReference>
<dbReference type="GO" id="GO:0016787">
    <property type="term" value="F:hydrolase activity"/>
    <property type="evidence" value="ECO:0007669"/>
    <property type="project" value="UniProtKB-KW"/>
</dbReference>
<dbReference type="SUPFAM" id="SSF52266">
    <property type="entry name" value="SGNH hydrolase"/>
    <property type="match status" value="1"/>
</dbReference>
<evidence type="ECO:0000313" key="3">
    <source>
        <dbReference type="Proteomes" id="UP000799772"/>
    </source>
</evidence>